<name>A0ABQ2N0T2_9MICO</name>
<evidence type="ECO:0000256" key="2">
    <source>
        <dbReference type="ARBA" id="ARBA00022670"/>
    </source>
</evidence>
<evidence type="ECO:0000256" key="7">
    <source>
        <dbReference type="ARBA" id="ARBA00034000"/>
    </source>
</evidence>
<accession>A0ABQ2N0T2</accession>
<protein>
    <recommendedName>
        <fullName evidence="10">PASTA domain-containing protein</fullName>
    </recommendedName>
</protein>
<dbReference type="SMART" id="SM00740">
    <property type="entry name" value="PASTA"/>
    <property type="match status" value="2"/>
</dbReference>
<keyword evidence="5" id="KW-0378">Hydrolase</keyword>
<dbReference type="SUPFAM" id="SSF53955">
    <property type="entry name" value="Lysozyme-like"/>
    <property type="match status" value="1"/>
</dbReference>
<dbReference type="InterPro" id="IPR023346">
    <property type="entry name" value="Lysozyme-like_dom_sf"/>
</dbReference>
<evidence type="ECO:0000313" key="12">
    <source>
        <dbReference type="Proteomes" id="UP000638043"/>
    </source>
</evidence>
<dbReference type="InterPro" id="IPR036950">
    <property type="entry name" value="PBP_transglycosylase"/>
</dbReference>
<keyword evidence="3" id="KW-0328">Glycosyltransferase</keyword>
<dbReference type="Pfam" id="PF00912">
    <property type="entry name" value="Transgly"/>
    <property type="match status" value="1"/>
</dbReference>
<dbReference type="SUPFAM" id="SSF56601">
    <property type="entry name" value="beta-lactamase/transpeptidase-like"/>
    <property type="match status" value="1"/>
</dbReference>
<dbReference type="PROSITE" id="PS51178">
    <property type="entry name" value="PASTA"/>
    <property type="match status" value="2"/>
</dbReference>
<evidence type="ECO:0000256" key="5">
    <source>
        <dbReference type="ARBA" id="ARBA00022801"/>
    </source>
</evidence>
<dbReference type="InterPro" id="IPR012338">
    <property type="entry name" value="Beta-lactam/transpept-like"/>
</dbReference>
<proteinExistence type="predicted"/>
<feature type="domain" description="PASTA" evidence="10">
    <location>
        <begin position="810"/>
        <end position="877"/>
    </location>
</feature>
<keyword evidence="6" id="KW-0511">Multifunctional enzyme</keyword>
<evidence type="ECO:0000256" key="6">
    <source>
        <dbReference type="ARBA" id="ARBA00023268"/>
    </source>
</evidence>
<dbReference type="InterPro" id="IPR001460">
    <property type="entry name" value="PCN-bd_Tpept"/>
</dbReference>
<keyword evidence="12" id="KW-1185">Reference proteome</keyword>
<dbReference type="InterPro" id="IPR001264">
    <property type="entry name" value="Glyco_trans_51"/>
</dbReference>
<evidence type="ECO:0000256" key="8">
    <source>
        <dbReference type="ARBA" id="ARBA00049902"/>
    </source>
</evidence>
<sequence length="883" mass="94910">MLGGLLGLVGLSAIAGILVTATVTPAIAVSGYAASSAISLFDSLPGNLQIDRPMEPTTIYAQKGDGSGEYYELASFYDQNREPVEYNQVSPYVYDALLSTEDPRFFEHGGVDLIGTGRALLSNAVSESTQGGSSISQQYVKGVQLQVCERTAANEEELADCAYEASTAEGTAGYQRKLQEMRYAITIEQEYSKEQILIGYLNLVNFGGSTYGIEAAAQYYFNTTAKDLTLSQAATLVGIVNNPNTLRLDYPDSETNGEENGYAAAKNRRDQVLGRMLAEGTISQKQYDETIAQEIVPDVTERVKGCSAAGGSAYFCQYVTNTILNDPRYDEAFGAIEGDNNTERQNVLRRGGLEIYTTLDNGLQYEAQQAMAANAPQYLNNLRFGATTVQIDNKTGNILTLAQNTRFSEIGDKTKGETSVIFAGDQVHGSSSGFEAGSTYKIFTIIDWLKNGRSVNEVLDGRVGRTMPMTCNGSPIGSATPTRGDNFAGNGGLVGTVQKFTELSLNSGFWAMGSQLDVCEIHQVAVDMGLKRGDGKPIPQNDDGAFSLLGSKNVAPIDMAAIYAAVANGGVRCEPTAIVGAKDADGNDLPMPENECRRVLDENIANTTAFDMRSVLEGSQGSGAPARVGDGIQTFGKTGTHQNLQSWMIQSSRNVTTAAWVGSYDAVYEGEADYNGNLVWKYRQNINDAGRSTTEYRGDLFDSYTPNGTQLAQLRYSLSKANQAAANARFGGDNFPDPDPGLIKTTRHPVPNVAGMSVEQATQALRDKGFNVSVDPNEIPGDQDKGLVERSNPSGEAPAGSLITLQVSNGKGSIKVPDVKGMSYAKAYDQLFEAGLRIYRSCSEKDDAPDEGRVTRTNPSAGEYLTDGARIDIYYESKTCDDE</sequence>
<dbReference type="Pfam" id="PF03793">
    <property type="entry name" value="PASTA"/>
    <property type="match status" value="2"/>
</dbReference>
<dbReference type="InterPro" id="IPR050396">
    <property type="entry name" value="Glycosyltr_51/Transpeptidase"/>
</dbReference>
<dbReference type="Gene3D" id="3.30.10.20">
    <property type="match status" value="2"/>
</dbReference>
<feature type="domain" description="PASTA" evidence="10">
    <location>
        <begin position="744"/>
        <end position="809"/>
    </location>
</feature>
<dbReference type="EMBL" id="BMMQ01000005">
    <property type="protein sequence ID" value="GGO64339.1"/>
    <property type="molecule type" value="Genomic_DNA"/>
</dbReference>
<dbReference type="Proteomes" id="UP000638043">
    <property type="component" value="Unassembled WGS sequence"/>
</dbReference>
<evidence type="ECO:0000256" key="3">
    <source>
        <dbReference type="ARBA" id="ARBA00022676"/>
    </source>
</evidence>
<comment type="catalytic activity">
    <reaction evidence="7">
        <text>Preferential cleavage: (Ac)2-L-Lys-D-Ala-|-D-Ala. Also transpeptidation of peptidyl-alanyl moieties that are N-acyl substituents of D-alanine.</text>
        <dbReference type="EC" id="3.4.16.4"/>
    </reaction>
</comment>
<evidence type="ECO:0000259" key="10">
    <source>
        <dbReference type="PROSITE" id="PS51178"/>
    </source>
</evidence>
<keyword evidence="2" id="KW-0645">Protease</keyword>
<dbReference type="Gene3D" id="1.10.3810.10">
    <property type="entry name" value="Biosynthetic peptidoglycan transglycosylase-like"/>
    <property type="match status" value="1"/>
</dbReference>
<organism evidence="11 12">
    <name type="scientific">Microbacterium nanhaiense</name>
    <dbReference type="NCBI Taxonomy" id="1301026"/>
    <lineage>
        <taxon>Bacteria</taxon>
        <taxon>Bacillati</taxon>
        <taxon>Actinomycetota</taxon>
        <taxon>Actinomycetes</taxon>
        <taxon>Micrococcales</taxon>
        <taxon>Microbacteriaceae</taxon>
        <taxon>Microbacterium</taxon>
    </lineage>
</organism>
<dbReference type="InterPro" id="IPR005543">
    <property type="entry name" value="PASTA_dom"/>
</dbReference>
<feature type="region of interest" description="Disordered" evidence="9">
    <location>
        <begin position="771"/>
        <end position="800"/>
    </location>
</feature>
<comment type="catalytic activity">
    <reaction evidence="8">
        <text>[GlcNAc-(1-&gt;4)-Mur2Ac(oyl-L-Ala-gamma-D-Glu-L-Lys-D-Ala-D-Ala)](n)-di-trans,octa-cis-undecaprenyl diphosphate + beta-D-GlcNAc-(1-&gt;4)-Mur2Ac(oyl-L-Ala-gamma-D-Glu-L-Lys-D-Ala-D-Ala)-di-trans,octa-cis-undecaprenyl diphosphate = [GlcNAc-(1-&gt;4)-Mur2Ac(oyl-L-Ala-gamma-D-Glu-L-Lys-D-Ala-D-Ala)](n+1)-di-trans,octa-cis-undecaprenyl diphosphate + di-trans,octa-cis-undecaprenyl diphosphate + H(+)</text>
        <dbReference type="Rhea" id="RHEA:23708"/>
        <dbReference type="Rhea" id="RHEA-COMP:9602"/>
        <dbReference type="Rhea" id="RHEA-COMP:9603"/>
        <dbReference type="ChEBI" id="CHEBI:15378"/>
        <dbReference type="ChEBI" id="CHEBI:58405"/>
        <dbReference type="ChEBI" id="CHEBI:60033"/>
        <dbReference type="ChEBI" id="CHEBI:78435"/>
        <dbReference type="EC" id="2.4.99.28"/>
    </reaction>
</comment>
<evidence type="ECO:0000256" key="1">
    <source>
        <dbReference type="ARBA" id="ARBA00022645"/>
    </source>
</evidence>
<reference evidence="12" key="1">
    <citation type="journal article" date="2019" name="Int. J. Syst. Evol. Microbiol.">
        <title>The Global Catalogue of Microorganisms (GCM) 10K type strain sequencing project: providing services to taxonomists for standard genome sequencing and annotation.</title>
        <authorList>
            <consortium name="The Broad Institute Genomics Platform"/>
            <consortium name="The Broad Institute Genome Sequencing Center for Infectious Disease"/>
            <person name="Wu L."/>
            <person name="Ma J."/>
        </authorList>
    </citation>
    <scope>NUCLEOTIDE SEQUENCE [LARGE SCALE GENOMIC DNA]</scope>
    <source>
        <strain evidence="12">CGMCC 4.7181</strain>
    </source>
</reference>
<evidence type="ECO:0000313" key="11">
    <source>
        <dbReference type="EMBL" id="GGO64339.1"/>
    </source>
</evidence>
<evidence type="ECO:0000256" key="9">
    <source>
        <dbReference type="SAM" id="MobiDB-lite"/>
    </source>
</evidence>
<keyword evidence="4" id="KW-0808">Transferase</keyword>
<dbReference type="Gene3D" id="3.40.710.10">
    <property type="entry name" value="DD-peptidase/beta-lactamase superfamily"/>
    <property type="match status" value="1"/>
</dbReference>
<dbReference type="CDD" id="cd06577">
    <property type="entry name" value="PASTA_pknB"/>
    <property type="match status" value="2"/>
</dbReference>
<comment type="caution">
    <text evidence="11">The sequence shown here is derived from an EMBL/GenBank/DDBJ whole genome shotgun (WGS) entry which is preliminary data.</text>
</comment>
<dbReference type="PANTHER" id="PTHR32282:SF33">
    <property type="entry name" value="PEPTIDOGLYCAN GLYCOSYLTRANSFERASE"/>
    <property type="match status" value="1"/>
</dbReference>
<dbReference type="Pfam" id="PF00905">
    <property type="entry name" value="Transpeptidase"/>
    <property type="match status" value="1"/>
</dbReference>
<evidence type="ECO:0000256" key="4">
    <source>
        <dbReference type="ARBA" id="ARBA00022679"/>
    </source>
</evidence>
<keyword evidence="1" id="KW-0121">Carboxypeptidase</keyword>
<dbReference type="PANTHER" id="PTHR32282">
    <property type="entry name" value="BINDING PROTEIN TRANSPEPTIDASE, PUTATIVE-RELATED"/>
    <property type="match status" value="1"/>
</dbReference>
<gene>
    <name evidence="11" type="ORF">GCM10010910_18950</name>
</gene>